<dbReference type="GO" id="GO:0006351">
    <property type="term" value="P:DNA-templated transcription"/>
    <property type="evidence" value="ECO:0007669"/>
    <property type="project" value="TreeGrafter"/>
</dbReference>
<dbReference type="PANTHER" id="PTHR30537:SF5">
    <property type="entry name" value="HTH-TYPE TRANSCRIPTIONAL ACTIVATOR TTDR-RELATED"/>
    <property type="match status" value="1"/>
</dbReference>
<feature type="compositionally biased region" description="Polar residues" evidence="5">
    <location>
        <begin position="308"/>
        <end position="318"/>
    </location>
</feature>
<dbReference type="Proteomes" id="UP000566985">
    <property type="component" value="Unassembled WGS sequence"/>
</dbReference>
<dbReference type="InterPro" id="IPR005119">
    <property type="entry name" value="LysR_subst-bd"/>
</dbReference>
<gene>
    <name evidence="7" type="ORF">HU668_08470</name>
</gene>
<proteinExistence type="inferred from homology"/>
<evidence type="ECO:0000313" key="8">
    <source>
        <dbReference type="Proteomes" id="UP000566985"/>
    </source>
</evidence>
<evidence type="ECO:0000256" key="3">
    <source>
        <dbReference type="ARBA" id="ARBA00023125"/>
    </source>
</evidence>
<evidence type="ECO:0000313" key="7">
    <source>
        <dbReference type="EMBL" id="NUY96492.1"/>
    </source>
</evidence>
<dbReference type="RefSeq" id="WP_069728810.1">
    <property type="nucleotide sequence ID" value="NZ_JABWPE010000007.1"/>
</dbReference>
<evidence type="ECO:0000259" key="6">
    <source>
        <dbReference type="PROSITE" id="PS50931"/>
    </source>
</evidence>
<feature type="region of interest" description="Disordered" evidence="5">
    <location>
        <begin position="298"/>
        <end position="318"/>
    </location>
</feature>
<sequence>MDRLTSMNVFVKVAESGSFAAAAGQLQLSPQMVAKHIATLEKHLGTLLLHRTTRRQSLTDVGRNYYERCKIVVAEAQEADAIALDMQRRPSGTLKVSAPVTFGSFNLAPFVTRYLGQFPEMEVDLELSDRLVDPFEEGYEVVIRIGELADSSIIAHPLQPYQLIACASPAYLARHGVPATPAELVKHACLVYGIWSPSKPCRWVFTRAGKTEEVHPQGRMRSNDWKALLHAALEGYGITLGPATILAEEIRLGRLVQVLPDYAGPARPMNLLIPAGRRQTVKIRSFVNTILAEFGRYPPTAGSPGDSARQQRNQLRQL</sequence>
<dbReference type="EMBL" id="JABWPM010000006">
    <property type="protein sequence ID" value="NUY96492.1"/>
    <property type="molecule type" value="Genomic_DNA"/>
</dbReference>
<organism evidence="7 8">
    <name type="scientific">Pantoea brenneri</name>
    <dbReference type="NCBI Taxonomy" id="472694"/>
    <lineage>
        <taxon>Bacteria</taxon>
        <taxon>Pseudomonadati</taxon>
        <taxon>Pseudomonadota</taxon>
        <taxon>Gammaproteobacteria</taxon>
        <taxon>Enterobacterales</taxon>
        <taxon>Erwiniaceae</taxon>
        <taxon>Pantoea</taxon>
    </lineage>
</organism>
<feature type="domain" description="HTH lysR-type" evidence="6">
    <location>
        <begin position="1"/>
        <end position="59"/>
    </location>
</feature>
<dbReference type="SUPFAM" id="SSF53850">
    <property type="entry name" value="Periplasmic binding protein-like II"/>
    <property type="match status" value="1"/>
</dbReference>
<dbReference type="SUPFAM" id="SSF46785">
    <property type="entry name" value="Winged helix' DNA-binding domain"/>
    <property type="match status" value="1"/>
</dbReference>
<dbReference type="InterPro" id="IPR000847">
    <property type="entry name" value="LysR_HTH_N"/>
</dbReference>
<accession>A0A7Y6NDG9</accession>
<dbReference type="PROSITE" id="PS50931">
    <property type="entry name" value="HTH_LYSR"/>
    <property type="match status" value="1"/>
</dbReference>
<dbReference type="GeneID" id="57345188"/>
<comment type="caution">
    <text evidence="7">The sequence shown here is derived from an EMBL/GenBank/DDBJ whole genome shotgun (WGS) entry which is preliminary data.</text>
</comment>
<name>A0A7Y6NDG9_9GAMM</name>
<dbReference type="InterPro" id="IPR036388">
    <property type="entry name" value="WH-like_DNA-bd_sf"/>
</dbReference>
<dbReference type="Pfam" id="PF00126">
    <property type="entry name" value="HTH_1"/>
    <property type="match status" value="1"/>
</dbReference>
<dbReference type="Gene3D" id="3.40.190.290">
    <property type="match status" value="1"/>
</dbReference>
<protein>
    <submittedName>
        <fullName evidence="7">LysR family transcriptional regulator</fullName>
    </submittedName>
</protein>
<dbReference type="InterPro" id="IPR058163">
    <property type="entry name" value="LysR-type_TF_proteobact-type"/>
</dbReference>
<dbReference type="PANTHER" id="PTHR30537">
    <property type="entry name" value="HTH-TYPE TRANSCRIPTIONAL REGULATOR"/>
    <property type="match status" value="1"/>
</dbReference>
<evidence type="ECO:0000256" key="5">
    <source>
        <dbReference type="SAM" id="MobiDB-lite"/>
    </source>
</evidence>
<keyword evidence="3" id="KW-0238">DNA-binding</keyword>
<dbReference type="Gene3D" id="1.10.10.10">
    <property type="entry name" value="Winged helix-like DNA-binding domain superfamily/Winged helix DNA-binding domain"/>
    <property type="match status" value="1"/>
</dbReference>
<evidence type="ECO:0000256" key="2">
    <source>
        <dbReference type="ARBA" id="ARBA00023015"/>
    </source>
</evidence>
<keyword evidence="4" id="KW-0804">Transcription</keyword>
<evidence type="ECO:0000256" key="1">
    <source>
        <dbReference type="ARBA" id="ARBA00009437"/>
    </source>
</evidence>
<comment type="similarity">
    <text evidence="1">Belongs to the LysR transcriptional regulatory family.</text>
</comment>
<reference evidence="7 8" key="1">
    <citation type="submission" date="2020-05" db="EMBL/GenBank/DDBJ databases">
        <title>Whole Genome Sequences of Enterobacteriales Associated with the International Space Station.</title>
        <authorList>
            <person name="Bharadwaj A."/>
            <person name="Daudu R."/>
            <person name="Singh N."/>
            <person name="Wood J."/>
            <person name="Debieu M."/>
            <person name="Mason C."/>
            <person name="Wang C."/>
            <person name="Venkateswaran K."/>
        </authorList>
    </citation>
    <scope>NUCLEOTIDE SEQUENCE [LARGE SCALE GENOMIC DNA]</scope>
    <source>
        <strain evidence="7 8">IF5SW-B1</strain>
    </source>
</reference>
<dbReference type="GO" id="GO:0003700">
    <property type="term" value="F:DNA-binding transcription factor activity"/>
    <property type="evidence" value="ECO:0007669"/>
    <property type="project" value="InterPro"/>
</dbReference>
<dbReference type="GO" id="GO:0043565">
    <property type="term" value="F:sequence-specific DNA binding"/>
    <property type="evidence" value="ECO:0007669"/>
    <property type="project" value="TreeGrafter"/>
</dbReference>
<dbReference type="Pfam" id="PF03466">
    <property type="entry name" value="LysR_substrate"/>
    <property type="match status" value="1"/>
</dbReference>
<evidence type="ECO:0000256" key="4">
    <source>
        <dbReference type="ARBA" id="ARBA00023163"/>
    </source>
</evidence>
<dbReference type="AlphaFoldDB" id="A0A7Y6NDG9"/>
<dbReference type="FunFam" id="1.10.10.10:FF:000001">
    <property type="entry name" value="LysR family transcriptional regulator"/>
    <property type="match status" value="1"/>
</dbReference>
<dbReference type="FunFam" id="3.40.190.290:FF:000001">
    <property type="entry name" value="Transcriptional regulator, LysR family"/>
    <property type="match status" value="1"/>
</dbReference>
<keyword evidence="2" id="KW-0805">Transcription regulation</keyword>
<dbReference type="InterPro" id="IPR036390">
    <property type="entry name" value="WH_DNA-bd_sf"/>
</dbReference>